<evidence type="ECO:0000313" key="3">
    <source>
        <dbReference type="EMBL" id="MBC8570112.1"/>
    </source>
</evidence>
<feature type="transmembrane region" description="Helical" evidence="2">
    <location>
        <begin position="39"/>
        <end position="61"/>
    </location>
</feature>
<organism evidence="3 4">
    <name type="scientific">Zongyangia hominis</name>
    <dbReference type="NCBI Taxonomy" id="2763677"/>
    <lineage>
        <taxon>Bacteria</taxon>
        <taxon>Bacillati</taxon>
        <taxon>Bacillota</taxon>
        <taxon>Clostridia</taxon>
        <taxon>Eubacteriales</taxon>
        <taxon>Oscillospiraceae</taxon>
        <taxon>Zongyangia</taxon>
    </lineage>
</organism>
<dbReference type="Proteomes" id="UP000660861">
    <property type="component" value="Unassembled WGS sequence"/>
</dbReference>
<evidence type="ECO:0008006" key="5">
    <source>
        <dbReference type="Google" id="ProtNLM"/>
    </source>
</evidence>
<sequence length="160" mass="18059">MQYSRESTAYDLSKFERKPERKPQMQVIKGRKEKKKSNAVPIIKAFFAAVIVIGITSLMIINRITLTEIGEDINDANANLEILQSENTRLNVELEGKMSLKNIEDKAKNELGLTKMNNYQVQYLSLTEGDKIEITEPKSGGGILSTITGWFDKIKEYLGS</sequence>
<keyword evidence="2" id="KW-0812">Transmembrane</keyword>
<reference evidence="3" key="1">
    <citation type="submission" date="2020-08" db="EMBL/GenBank/DDBJ databases">
        <title>Genome public.</title>
        <authorList>
            <person name="Liu C."/>
            <person name="Sun Q."/>
        </authorList>
    </citation>
    <scope>NUCLEOTIDE SEQUENCE</scope>
    <source>
        <strain evidence="3">NSJ-54</strain>
    </source>
</reference>
<keyword evidence="2" id="KW-0472">Membrane</keyword>
<accession>A0A926EA36</accession>
<gene>
    <name evidence="3" type="ORF">H8709_04640</name>
</gene>
<keyword evidence="1" id="KW-0175">Coiled coil</keyword>
<comment type="caution">
    <text evidence="3">The sequence shown here is derived from an EMBL/GenBank/DDBJ whole genome shotgun (WGS) entry which is preliminary data.</text>
</comment>
<name>A0A926EA36_9FIRM</name>
<dbReference type="RefSeq" id="WP_262397202.1">
    <property type="nucleotide sequence ID" value="NZ_JACRTC010000002.1"/>
</dbReference>
<proteinExistence type="predicted"/>
<keyword evidence="4" id="KW-1185">Reference proteome</keyword>
<evidence type="ECO:0000313" key="4">
    <source>
        <dbReference type="Proteomes" id="UP000660861"/>
    </source>
</evidence>
<keyword evidence="2" id="KW-1133">Transmembrane helix</keyword>
<evidence type="ECO:0000256" key="1">
    <source>
        <dbReference type="SAM" id="Coils"/>
    </source>
</evidence>
<feature type="coiled-coil region" evidence="1">
    <location>
        <begin position="66"/>
        <end position="93"/>
    </location>
</feature>
<dbReference type="EMBL" id="JACRTC010000002">
    <property type="protein sequence ID" value="MBC8570112.1"/>
    <property type="molecule type" value="Genomic_DNA"/>
</dbReference>
<evidence type="ECO:0000256" key="2">
    <source>
        <dbReference type="SAM" id="Phobius"/>
    </source>
</evidence>
<protein>
    <recommendedName>
        <fullName evidence="5">Cell division protein FtsL</fullName>
    </recommendedName>
</protein>
<dbReference type="AlphaFoldDB" id="A0A926EA36"/>